<feature type="transmembrane region" description="Helical" evidence="3">
    <location>
        <begin position="468"/>
        <end position="486"/>
    </location>
</feature>
<feature type="region of interest" description="Disordered" evidence="2">
    <location>
        <begin position="1"/>
        <end position="107"/>
    </location>
</feature>
<dbReference type="Proteomes" id="UP000736335">
    <property type="component" value="Unassembled WGS sequence"/>
</dbReference>
<organism evidence="5 6">
    <name type="scientific">Thelephora terrestris</name>
    <dbReference type="NCBI Taxonomy" id="56493"/>
    <lineage>
        <taxon>Eukaryota</taxon>
        <taxon>Fungi</taxon>
        <taxon>Dikarya</taxon>
        <taxon>Basidiomycota</taxon>
        <taxon>Agaricomycotina</taxon>
        <taxon>Agaricomycetes</taxon>
        <taxon>Thelephorales</taxon>
        <taxon>Thelephoraceae</taxon>
        <taxon>Thelephora</taxon>
    </lineage>
</organism>
<feature type="compositionally biased region" description="Polar residues" evidence="2">
    <location>
        <begin position="56"/>
        <end position="67"/>
    </location>
</feature>
<keyword evidence="3" id="KW-1133">Transmembrane helix</keyword>
<name>A0A9P6HQS9_9AGAM</name>
<reference evidence="5" key="1">
    <citation type="journal article" date="2020" name="Nat. Commun.">
        <title>Large-scale genome sequencing of mycorrhizal fungi provides insights into the early evolution of symbiotic traits.</title>
        <authorList>
            <person name="Miyauchi S."/>
            <person name="Kiss E."/>
            <person name="Kuo A."/>
            <person name="Drula E."/>
            <person name="Kohler A."/>
            <person name="Sanchez-Garcia M."/>
            <person name="Morin E."/>
            <person name="Andreopoulos B."/>
            <person name="Barry K.W."/>
            <person name="Bonito G."/>
            <person name="Buee M."/>
            <person name="Carver A."/>
            <person name="Chen C."/>
            <person name="Cichocki N."/>
            <person name="Clum A."/>
            <person name="Culley D."/>
            <person name="Crous P.W."/>
            <person name="Fauchery L."/>
            <person name="Girlanda M."/>
            <person name="Hayes R.D."/>
            <person name="Keri Z."/>
            <person name="LaButti K."/>
            <person name="Lipzen A."/>
            <person name="Lombard V."/>
            <person name="Magnuson J."/>
            <person name="Maillard F."/>
            <person name="Murat C."/>
            <person name="Nolan M."/>
            <person name="Ohm R.A."/>
            <person name="Pangilinan J."/>
            <person name="Pereira M.F."/>
            <person name="Perotto S."/>
            <person name="Peter M."/>
            <person name="Pfister S."/>
            <person name="Riley R."/>
            <person name="Sitrit Y."/>
            <person name="Stielow J.B."/>
            <person name="Szollosi G."/>
            <person name="Zifcakova L."/>
            <person name="Stursova M."/>
            <person name="Spatafora J.W."/>
            <person name="Tedersoo L."/>
            <person name="Vaario L.M."/>
            <person name="Yamada A."/>
            <person name="Yan M."/>
            <person name="Wang P."/>
            <person name="Xu J."/>
            <person name="Bruns T."/>
            <person name="Baldrian P."/>
            <person name="Vilgalys R."/>
            <person name="Dunand C."/>
            <person name="Henrissat B."/>
            <person name="Grigoriev I.V."/>
            <person name="Hibbett D."/>
            <person name="Nagy L.G."/>
            <person name="Martin F.M."/>
        </authorList>
    </citation>
    <scope>NUCLEOTIDE SEQUENCE</scope>
    <source>
        <strain evidence="5">UH-Tt-Lm1</strain>
    </source>
</reference>
<gene>
    <name evidence="5" type="ORF">BJ322DRAFT_996505</name>
</gene>
<feature type="transmembrane region" description="Helical" evidence="3">
    <location>
        <begin position="334"/>
        <end position="353"/>
    </location>
</feature>
<keyword evidence="3" id="KW-0812">Transmembrane</keyword>
<feature type="domain" description="Threonine/serine exporter-like N-terminal" evidence="4">
    <location>
        <begin position="152"/>
        <end position="393"/>
    </location>
</feature>
<reference evidence="5" key="2">
    <citation type="submission" date="2020-11" db="EMBL/GenBank/DDBJ databases">
        <authorList>
            <consortium name="DOE Joint Genome Institute"/>
            <person name="Kuo A."/>
            <person name="Miyauchi S."/>
            <person name="Kiss E."/>
            <person name="Drula E."/>
            <person name="Kohler A."/>
            <person name="Sanchez-Garcia M."/>
            <person name="Andreopoulos B."/>
            <person name="Barry K.W."/>
            <person name="Bonito G."/>
            <person name="Buee M."/>
            <person name="Carver A."/>
            <person name="Chen C."/>
            <person name="Cichocki N."/>
            <person name="Clum A."/>
            <person name="Culley D."/>
            <person name="Crous P.W."/>
            <person name="Fauchery L."/>
            <person name="Girlanda M."/>
            <person name="Hayes R."/>
            <person name="Keri Z."/>
            <person name="Labutti K."/>
            <person name="Lipzen A."/>
            <person name="Lombard V."/>
            <person name="Magnuson J."/>
            <person name="Maillard F."/>
            <person name="Morin E."/>
            <person name="Murat C."/>
            <person name="Nolan M."/>
            <person name="Ohm R."/>
            <person name="Pangilinan J."/>
            <person name="Pereira M."/>
            <person name="Perotto S."/>
            <person name="Peter M."/>
            <person name="Riley R."/>
            <person name="Sitrit Y."/>
            <person name="Stielow B."/>
            <person name="Szollosi G."/>
            <person name="Zifcakova L."/>
            <person name="Stursova M."/>
            <person name="Spatafora J.W."/>
            <person name="Tedersoo L."/>
            <person name="Vaario L.-M."/>
            <person name="Yamada A."/>
            <person name="Yan M."/>
            <person name="Wang P."/>
            <person name="Xu J."/>
            <person name="Bruns T."/>
            <person name="Baldrian P."/>
            <person name="Vilgalys R."/>
            <person name="Henrissat B."/>
            <person name="Grigoriev I.V."/>
            <person name="Hibbett D."/>
            <person name="Nagy L.G."/>
            <person name="Martin F.M."/>
        </authorList>
    </citation>
    <scope>NUCLEOTIDE SEQUENCE</scope>
    <source>
        <strain evidence="5">UH-Tt-Lm1</strain>
    </source>
</reference>
<feature type="transmembrane region" description="Helical" evidence="3">
    <location>
        <begin position="546"/>
        <end position="564"/>
    </location>
</feature>
<keyword evidence="3" id="KW-0472">Membrane</keyword>
<dbReference type="InterPro" id="IPR051361">
    <property type="entry name" value="ThrE/Ser_Exporter"/>
</dbReference>
<evidence type="ECO:0000256" key="2">
    <source>
        <dbReference type="SAM" id="MobiDB-lite"/>
    </source>
</evidence>
<dbReference type="EMBL" id="WIUZ02000001">
    <property type="protein sequence ID" value="KAF9792157.1"/>
    <property type="molecule type" value="Genomic_DNA"/>
</dbReference>
<comment type="similarity">
    <text evidence="1">Belongs to the ThrE exporter (TC 2.A.79) family.</text>
</comment>
<feature type="transmembrane region" description="Helical" evidence="3">
    <location>
        <begin position="492"/>
        <end position="510"/>
    </location>
</feature>
<dbReference type="Pfam" id="PF06738">
    <property type="entry name" value="ThrE"/>
    <property type="match status" value="1"/>
</dbReference>
<dbReference type="PANTHER" id="PTHR31082">
    <property type="entry name" value="PHEROMONE-REGULATED MEMBRANE PROTEIN 10"/>
    <property type="match status" value="1"/>
</dbReference>
<feature type="transmembrane region" description="Helical" evidence="3">
    <location>
        <begin position="307"/>
        <end position="327"/>
    </location>
</feature>
<accession>A0A9P6HQS9</accession>
<comment type="caution">
    <text evidence="5">The sequence shown here is derived from an EMBL/GenBank/DDBJ whole genome shotgun (WGS) entry which is preliminary data.</text>
</comment>
<protein>
    <recommendedName>
        <fullName evidence="4">Threonine/serine exporter-like N-terminal domain-containing protein</fullName>
    </recommendedName>
</protein>
<dbReference type="InterPro" id="IPR010619">
    <property type="entry name" value="ThrE-like_N"/>
</dbReference>
<dbReference type="PANTHER" id="PTHR31082:SF4">
    <property type="entry name" value="PHEROMONE-REGULATED MEMBRANE PROTEIN 10"/>
    <property type="match status" value="1"/>
</dbReference>
<feature type="transmembrane region" description="Helical" evidence="3">
    <location>
        <begin position="576"/>
        <end position="604"/>
    </location>
</feature>
<evidence type="ECO:0000313" key="5">
    <source>
        <dbReference type="EMBL" id="KAF9792157.1"/>
    </source>
</evidence>
<evidence type="ECO:0000256" key="1">
    <source>
        <dbReference type="ARBA" id="ARBA00034125"/>
    </source>
</evidence>
<evidence type="ECO:0000313" key="6">
    <source>
        <dbReference type="Proteomes" id="UP000736335"/>
    </source>
</evidence>
<keyword evidence="6" id="KW-1185">Reference proteome</keyword>
<feature type="transmembrane region" description="Helical" evidence="3">
    <location>
        <begin position="373"/>
        <end position="395"/>
    </location>
</feature>
<evidence type="ECO:0000259" key="4">
    <source>
        <dbReference type="Pfam" id="PF06738"/>
    </source>
</evidence>
<feature type="transmembrane region" description="Helical" evidence="3">
    <location>
        <begin position="522"/>
        <end position="540"/>
    </location>
</feature>
<evidence type="ECO:0000256" key="3">
    <source>
        <dbReference type="SAM" id="Phobius"/>
    </source>
</evidence>
<sequence length="614" mass="67716">MYQNFQRGPATAPYPVFHTPVYDDPTGSDRGARRAASPHTLVTPRSAVYSRYPGPQQHTTRLNTIDSVGSLETGPPGRYIPWNDDPRGGLGEVPEQDPLQQKDPVKAEKERLTAAEIEYERLQAMDTKEREKYLKKKRIEFHVTSIYNRHNFLLRLARALLTFGAPSHRIESQLQDCAQILDVKAEFVHIPSLIICSFYDPEFEGPNTQLVQVNGSLDLGILHQIHLIYRDVVHDEISAKVGTTLLNELLVSKPIYGSWALMSFSFLMSFMICPLAFGGSLVDTSVAGLGAIIVSFMKFRVATKSEVYGHVFEISMAMLMSFLARALSSIPGDYFCYIAISSAAIVGILPGYLVLTSSLELASKNIVCGSIKMVYSLIYTTFLAFGLQIGSDLYLRIDKAARNRLAELANRLTTSFFVEATFNATDTSSRNAFLNGTFTVTHQTPQENLYIFDGCYRFPNRSWYFQPFPWWTQFIFVPLFSLFSSLSNKQPILSGQLVVMVVISCAAYAANKAANMYIFRRSDVVSMIGAFTVGILGNAYSRKMGGTAFTSMVTGVLFLVPSGLSQTGALSGGNGIAIGGAMIAVSIGITVGLFISQAFVYMFGSRKGAAMFSF</sequence>
<dbReference type="GO" id="GO:0022857">
    <property type="term" value="F:transmembrane transporter activity"/>
    <property type="evidence" value="ECO:0007669"/>
    <property type="project" value="InterPro"/>
</dbReference>
<dbReference type="AlphaFoldDB" id="A0A9P6HQS9"/>
<dbReference type="OrthoDB" id="413008at2759"/>
<proteinExistence type="inferred from homology"/>